<feature type="compositionally biased region" description="Basic and acidic residues" evidence="12">
    <location>
        <begin position="916"/>
        <end position="932"/>
    </location>
</feature>
<dbReference type="InterPro" id="IPR003594">
    <property type="entry name" value="HATPase_dom"/>
</dbReference>
<evidence type="ECO:0000256" key="2">
    <source>
        <dbReference type="ARBA" id="ARBA00004370"/>
    </source>
</evidence>
<protein>
    <recommendedName>
        <fullName evidence="3">histidine kinase</fullName>
        <ecNumber evidence="3">2.7.13.3</ecNumber>
    </recommendedName>
</protein>
<evidence type="ECO:0000256" key="12">
    <source>
        <dbReference type="SAM" id="MobiDB-lite"/>
    </source>
</evidence>
<dbReference type="Proteomes" id="UP000664109">
    <property type="component" value="Unassembled WGS sequence"/>
</dbReference>
<sequence length="1130" mass="116623">MVGSRTRGGALACDRSSSLLHGWTSQARLRAPVQKKRPRGKGGRPTENAGGTPAPATAAPLPPKDDTTPKGHPVRVRTRLVAGVAFAGLAVVGAGVPGVLAVSADLTSSQELVTLSALDRQAVTLAHSLSDERDEVVAWLAAGGENQKGDKADRRTLTDGLSARVDRQMDEIREEATGDHAELGRSLATVPTLRRTALEGKSTPVEVHGSYTAVIDRLHALASELSDRTPPRAADGTRATADLGHAVEQASAVRGLLLAALSVPRPEPVLSYDPITGLPVETDGEDTGEDARTRDALTAAAQQARVRELGALADFDQSAGTSAREKLAATVTGSEVKTAEAFLARLTDQPRLTGSERRTDRAELEAALTARIEQMRGAETALAADRLAAFEQLRDDDVTALEIRIALLGGLLVITVGVLAAISRTLTRPLAVLRIGAARLADGQGAGDPVRFTGRNDEFAQVVRSLNALHGQLRELAGRVERLDSDRGDLVGSREAAAAELAAARAELGARTAELTGELERLRHTVHHTFVNLSLRTLGLVERQLGVIEKLEEREQDPERLATLFKLDHMATVMRRHSENLLVLAGTEHGQGHVGPVPLVDVLRAAVSEIERYDRVVIQSLPPHAQVAGFAADDLSHLVAELLENATSFSPPDAQVEMSGWLLESGEIMLSVQDTGIGMTPERLDEVNAGLADPAVYDTPGGRETEGLGLRVAALLAARHGVRLQLREHKQGGVTAVVVVPAALLPEGLPAAPAQSVSVAGQAPAVQLPGSVAEANSNALPPTTRRGPASRPQAPDAPASGAAGEPSPEAAAGEPGGSLPGAGAAEAGHPGAGSAEAGLPAAAAPGGSLPQAGPSQAGPESTELPGTGTSPAAAGAGSTGTGTSPAAERPGLTGAHAPDAPTAPESADPFVAAAERAVRAAEAEETHERNADGEPVTDGIDQETFTMRLPRQPAPADDPAPFAPQGHTPTAPAPSEPAPAPGASTAEGHAADAPEAAAPAWDRITDKGLPKRTPRNVAPAAPAAGRTGTVDADALRRRLGGFQQGARDGRRDAEAEITQATHDTQPPHAPHSTQIPRSAPGAETTPAPHTGRPHGTAHRTDTQHENATNTPDAPDTPDTEAGDTVEEARS</sequence>
<dbReference type="Pfam" id="PF02518">
    <property type="entry name" value="HATPase_c"/>
    <property type="match status" value="1"/>
</dbReference>
<dbReference type="Gene3D" id="3.30.565.10">
    <property type="entry name" value="Histidine kinase-like ATPase, C-terminal domain"/>
    <property type="match status" value="1"/>
</dbReference>
<accession>A0ABS2URR3</accession>
<feature type="region of interest" description="Disordered" evidence="12">
    <location>
        <begin position="23"/>
        <end position="72"/>
    </location>
</feature>
<evidence type="ECO:0000256" key="13">
    <source>
        <dbReference type="SAM" id="Phobius"/>
    </source>
</evidence>
<feature type="domain" description="Histidine kinase" evidence="14">
    <location>
        <begin position="635"/>
        <end position="744"/>
    </location>
</feature>
<feature type="compositionally biased region" description="Acidic residues" evidence="12">
    <location>
        <begin position="1115"/>
        <end position="1130"/>
    </location>
</feature>
<evidence type="ECO:0000313" key="17">
    <source>
        <dbReference type="Proteomes" id="UP000664109"/>
    </source>
</evidence>
<feature type="compositionally biased region" description="Low complexity" evidence="12">
    <location>
        <begin position="821"/>
        <end position="856"/>
    </location>
</feature>
<evidence type="ECO:0000256" key="8">
    <source>
        <dbReference type="ARBA" id="ARBA00022777"/>
    </source>
</evidence>
<evidence type="ECO:0000256" key="1">
    <source>
        <dbReference type="ARBA" id="ARBA00000085"/>
    </source>
</evidence>
<proteinExistence type="predicted"/>
<dbReference type="SMART" id="SM00387">
    <property type="entry name" value="HATPase_c"/>
    <property type="match status" value="1"/>
</dbReference>
<name>A0ABS2URR3_9ACTN</name>
<feature type="compositionally biased region" description="Low complexity" evidence="12">
    <location>
        <begin position="865"/>
        <end position="887"/>
    </location>
</feature>
<evidence type="ECO:0000259" key="15">
    <source>
        <dbReference type="PROSITE" id="PS50885"/>
    </source>
</evidence>
<dbReference type="SMART" id="SM00304">
    <property type="entry name" value="HAMP"/>
    <property type="match status" value="1"/>
</dbReference>
<reference evidence="16 17" key="1">
    <citation type="journal article" date="2016" name="Arch. Microbiol.">
        <title>Streptomyces zhihengii sp. nov., isolated from rhizospheric soil of Psammosilene tunicoides.</title>
        <authorList>
            <person name="Huang M.J."/>
            <person name="Fei J.J."/>
            <person name="Salam N."/>
            <person name="Kim C.J."/>
            <person name="Hozzein W.N."/>
            <person name="Xiao M."/>
            <person name="Huang H.Q."/>
            <person name="Li W.J."/>
        </authorList>
    </citation>
    <scope>NUCLEOTIDE SEQUENCE [LARGE SCALE GENOMIC DNA]</scope>
    <source>
        <strain evidence="16 17">YIM T102</strain>
    </source>
</reference>
<dbReference type="PANTHER" id="PTHR44936">
    <property type="entry name" value="SENSOR PROTEIN CREC"/>
    <property type="match status" value="1"/>
</dbReference>
<evidence type="ECO:0000256" key="4">
    <source>
        <dbReference type="ARBA" id="ARBA00022553"/>
    </source>
</evidence>
<evidence type="ECO:0000256" key="3">
    <source>
        <dbReference type="ARBA" id="ARBA00012438"/>
    </source>
</evidence>
<feature type="compositionally biased region" description="Basic residues" evidence="12">
    <location>
        <begin position="33"/>
        <end position="42"/>
    </location>
</feature>
<dbReference type="Pfam" id="PF08376">
    <property type="entry name" value="NIT"/>
    <property type="match status" value="1"/>
</dbReference>
<dbReference type="InterPro" id="IPR013587">
    <property type="entry name" value="Nitrate/nitrite_sensing"/>
</dbReference>
<evidence type="ECO:0000256" key="9">
    <source>
        <dbReference type="ARBA" id="ARBA00022840"/>
    </source>
</evidence>
<keyword evidence="10 13" id="KW-1133">Transmembrane helix</keyword>
<feature type="compositionally biased region" description="Pro residues" evidence="12">
    <location>
        <begin position="952"/>
        <end position="962"/>
    </location>
</feature>
<keyword evidence="17" id="KW-1185">Reference proteome</keyword>
<evidence type="ECO:0000256" key="10">
    <source>
        <dbReference type="ARBA" id="ARBA00022989"/>
    </source>
</evidence>
<dbReference type="InterPro" id="IPR050980">
    <property type="entry name" value="2C_sensor_his_kinase"/>
</dbReference>
<dbReference type="PROSITE" id="PS50885">
    <property type="entry name" value="HAMP"/>
    <property type="match status" value="1"/>
</dbReference>
<feature type="region of interest" description="Disordered" evidence="12">
    <location>
        <begin position="774"/>
        <end position="1130"/>
    </location>
</feature>
<keyword evidence="8" id="KW-0418">Kinase</keyword>
<comment type="subcellular location">
    <subcellularLocation>
        <location evidence="2">Membrane</location>
    </subcellularLocation>
</comment>
<dbReference type="InterPro" id="IPR003660">
    <property type="entry name" value="HAMP_dom"/>
</dbReference>
<dbReference type="PANTHER" id="PTHR44936:SF9">
    <property type="entry name" value="SENSOR PROTEIN CREC"/>
    <property type="match status" value="1"/>
</dbReference>
<keyword evidence="6 13" id="KW-0812">Transmembrane</keyword>
<evidence type="ECO:0000256" key="11">
    <source>
        <dbReference type="ARBA" id="ARBA00023012"/>
    </source>
</evidence>
<dbReference type="Gene3D" id="6.10.340.10">
    <property type="match status" value="1"/>
</dbReference>
<feature type="compositionally biased region" description="Low complexity" evidence="12">
    <location>
        <begin position="794"/>
        <end position="813"/>
    </location>
</feature>
<keyword evidence="5" id="KW-0808">Transferase</keyword>
<feature type="compositionally biased region" description="Pro residues" evidence="12">
    <location>
        <begin position="971"/>
        <end position="980"/>
    </location>
</feature>
<keyword evidence="9" id="KW-0067">ATP-binding</keyword>
<dbReference type="EMBL" id="JAFEJA010000001">
    <property type="protein sequence ID" value="MBM9619395.1"/>
    <property type="molecule type" value="Genomic_DNA"/>
</dbReference>
<keyword evidence="7" id="KW-0547">Nucleotide-binding</keyword>
<feature type="compositionally biased region" description="Low complexity" evidence="12">
    <location>
        <begin position="45"/>
        <end position="59"/>
    </location>
</feature>
<evidence type="ECO:0000256" key="5">
    <source>
        <dbReference type="ARBA" id="ARBA00022679"/>
    </source>
</evidence>
<dbReference type="InterPro" id="IPR005467">
    <property type="entry name" value="His_kinase_dom"/>
</dbReference>
<organism evidence="16 17">
    <name type="scientific">Streptomyces zhihengii</name>
    <dbReference type="NCBI Taxonomy" id="1818004"/>
    <lineage>
        <taxon>Bacteria</taxon>
        <taxon>Bacillati</taxon>
        <taxon>Actinomycetota</taxon>
        <taxon>Actinomycetes</taxon>
        <taxon>Kitasatosporales</taxon>
        <taxon>Streptomycetaceae</taxon>
        <taxon>Streptomyces</taxon>
    </lineage>
</organism>
<evidence type="ECO:0000259" key="14">
    <source>
        <dbReference type="PROSITE" id="PS50109"/>
    </source>
</evidence>
<dbReference type="SUPFAM" id="SSF55874">
    <property type="entry name" value="ATPase domain of HSP90 chaperone/DNA topoisomerase II/histidine kinase"/>
    <property type="match status" value="1"/>
</dbReference>
<evidence type="ECO:0000313" key="16">
    <source>
        <dbReference type="EMBL" id="MBM9619395.1"/>
    </source>
</evidence>
<evidence type="ECO:0000256" key="7">
    <source>
        <dbReference type="ARBA" id="ARBA00022741"/>
    </source>
</evidence>
<gene>
    <name evidence="16" type="ORF">JE024_11765</name>
</gene>
<feature type="domain" description="HAMP" evidence="15">
    <location>
        <begin position="424"/>
        <end position="478"/>
    </location>
</feature>
<dbReference type="Pfam" id="PF00672">
    <property type="entry name" value="HAMP"/>
    <property type="match status" value="1"/>
</dbReference>
<dbReference type="InterPro" id="IPR036890">
    <property type="entry name" value="HATPase_C_sf"/>
</dbReference>
<comment type="caution">
    <text evidence="16">The sequence shown here is derived from an EMBL/GenBank/DDBJ whole genome shotgun (WGS) entry which is preliminary data.</text>
</comment>
<feature type="compositionally biased region" description="Low complexity" evidence="12">
    <location>
        <begin position="981"/>
        <end position="1000"/>
    </location>
</feature>
<dbReference type="EC" id="2.7.13.3" evidence="3"/>
<comment type="catalytic activity">
    <reaction evidence="1">
        <text>ATP + protein L-histidine = ADP + protein N-phospho-L-histidine.</text>
        <dbReference type="EC" id="2.7.13.3"/>
    </reaction>
</comment>
<keyword evidence="11" id="KW-0902">Two-component regulatory system</keyword>
<keyword evidence="4" id="KW-0597">Phosphoprotein</keyword>
<dbReference type="PROSITE" id="PS50109">
    <property type="entry name" value="HIS_KIN"/>
    <property type="match status" value="1"/>
</dbReference>
<evidence type="ECO:0000256" key="6">
    <source>
        <dbReference type="ARBA" id="ARBA00022692"/>
    </source>
</evidence>
<keyword evidence="13" id="KW-0472">Membrane</keyword>
<feature type="transmembrane region" description="Helical" evidence="13">
    <location>
        <begin position="80"/>
        <end position="102"/>
    </location>
</feature>